<dbReference type="RefSeq" id="WP_131847628.1">
    <property type="nucleotide sequence ID" value="NZ_SLXV01000002.1"/>
</dbReference>
<dbReference type="SUPFAM" id="SSF116734">
    <property type="entry name" value="DNA methylase specificity domain"/>
    <property type="match status" value="2"/>
</dbReference>
<dbReference type="GO" id="GO:0009307">
    <property type="term" value="P:DNA restriction-modification system"/>
    <property type="evidence" value="ECO:0007669"/>
    <property type="project" value="UniProtKB-KW"/>
</dbReference>
<keyword evidence="2" id="KW-0680">Restriction system</keyword>
<name>A0A4R2SCC9_9BACL</name>
<keyword evidence="7" id="KW-1185">Reference proteome</keyword>
<gene>
    <name evidence="6" type="ORF">EDD57_102128</name>
</gene>
<dbReference type="Pfam" id="PF01420">
    <property type="entry name" value="Methylase_S"/>
    <property type="match status" value="2"/>
</dbReference>
<feature type="domain" description="Type I restriction modification DNA specificity" evidence="5">
    <location>
        <begin position="227"/>
        <end position="365"/>
    </location>
</feature>
<protein>
    <submittedName>
        <fullName evidence="6">Type I restriction enzyme S subunit</fullName>
    </submittedName>
</protein>
<dbReference type="OrthoDB" id="9811611at2"/>
<dbReference type="CDD" id="cd17262">
    <property type="entry name" value="RMtype1_S_Aco12261I-TRD2-CR2"/>
    <property type="match status" value="1"/>
</dbReference>
<comment type="similarity">
    <text evidence="1">Belongs to the type-I restriction system S methylase family.</text>
</comment>
<keyword evidence="4" id="KW-0175">Coiled coil</keyword>
<evidence type="ECO:0000313" key="6">
    <source>
        <dbReference type="EMBL" id="TCP70486.1"/>
    </source>
</evidence>
<dbReference type="EMBL" id="SLXV01000002">
    <property type="protein sequence ID" value="TCP70486.1"/>
    <property type="molecule type" value="Genomic_DNA"/>
</dbReference>
<dbReference type="PANTHER" id="PTHR30408:SF12">
    <property type="entry name" value="TYPE I RESTRICTION ENZYME MJAVIII SPECIFICITY SUBUNIT"/>
    <property type="match status" value="1"/>
</dbReference>
<dbReference type="CDD" id="cd17246">
    <property type="entry name" value="RMtype1_S_SonII-TRD2-CR2_like"/>
    <property type="match status" value="1"/>
</dbReference>
<dbReference type="Gene3D" id="3.90.220.20">
    <property type="entry name" value="DNA methylase specificity domains"/>
    <property type="match status" value="2"/>
</dbReference>
<evidence type="ECO:0000313" key="7">
    <source>
        <dbReference type="Proteomes" id="UP000294746"/>
    </source>
</evidence>
<dbReference type="AlphaFoldDB" id="A0A4R2SCC9"/>
<comment type="caution">
    <text evidence="6">The sequence shown here is derived from an EMBL/GenBank/DDBJ whole genome shotgun (WGS) entry which is preliminary data.</text>
</comment>
<evidence type="ECO:0000256" key="1">
    <source>
        <dbReference type="ARBA" id="ARBA00010923"/>
    </source>
</evidence>
<reference evidence="6 7" key="1">
    <citation type="submission" date="2019-03" db="EMBL/GenBank/DDBJ databases">
        <title>Genomic Encyclopedia of Type Strains, Phase IV (KMG-IV): sequencing the most valuable type-strain genomes for metagenomic binning, comparative biology and taxonomic classification.</title>
        <authorList>
            <person name="Goeker M."/>
        </authorList>
    </citation>
    <scope>NUCLEOTIDE SEQUENCE [LARGE SCALE GENOMIC DNA]</scope>
    <source>
        <strain evidence="6 7">DSM 46831</strain>
    </source>
</reference>
<feature type="domain" description="Type I restriction modification DNA specificity" evidence="5">
    <location>
        <begin position="5"/>
        <end position="165"/>
    </location>
</feature>
<sequence>MCRLEEYNLGDLTNSFDYKRRPLNERQREVMKNNEEELYPYCGANGIVDYIDDFIFNEEIICIAEDGGYWEANQKSSYIMTGPCWVNNHAHVLTAREKLNLSYLNYQLFHLDLTRYITGSTRGKLTRKELDRIRIKVPSMLIQSKIVSVLDQSQSLIDKRKAQLEALDQLAQSVFLEMFEDGSMKFDMVSLGNYTSHVSSGATPRGGQKAYCTQGIPLIRSQNIRMNRVDIGNAVFISEPTHESMKRSQVMKNDVLLNITGASIGRVAVYNGEDNSANVNQHVCIIRTLNINPIYVSRFIASNRFQDSIKRLNSGATREALNYSQIKKFEIPFPPIEVQNQFANIIQQIEAQKSLLQKSLTELENNFQSLMQRAFRGELFPE</sequence>
<organism evidence="6 7">
    <name type="scientific">Baia soyae</name>
    <dbReference type="NCBI Taxonomy" id="1544746"/>
    <lineage>
        <taxon>Bacteria</taxon>
        <taxon>Bacillati</taxon>
        <taxon>Bacillota</taxon>
        <taxon>Bacilli</taxon>
        <taxon>Bacillales</taxon>
        <taxon>Thermoactinomycetaceae</taxon>
        <taxon>Baia</taxon>
    </lineage>
</organism>
<evidence type="ECO:0000259" key="5">
    <source>
        <dbReference type="Pfam" id="PF01420"/>
    </source>
</evidence>
<feature type="coiled-coil region" evidence="4">
    <location>
        <begin position="346"/>
        <end position="373"/>
    </location>
</feature>
<accession>A0A4R2SCC9</accession>
<dbReference type="GO" id="GO:0003677">
    <property type="term" value="F:DNA binding"/>
    <property type="evidence" value="ECO:0007669"/>
    <property type="project" value="UniProtKB-KW"/>
</dbReference>
<dbReference type="InterPro" id="IPR044946">
    <property type="entry name" value="Restrct_endonuc_typeI_TRD_sf"/>
</dbReference>
<evidence type="ECO:0000256" key="3">
    <source>
        <dbReference type="ARBA" id="ARBA00023125"/>
    </source>
</evidence>
<dbReference type="PANTHER" id="PTHR30408">
    <property type="entry name" value="TYPE-1 RESTRICTION ENZYME ECOKI SPECIFICITY PROTEIN"/>
    <property type="match status" value="1"/>
</dbReference>
<dbReference type="Proteomes" id="UP000294746">
    <property type="component" value="Unassembled WGS sequence"/>
</dbReference>
<keyword evidence="3" id="KW-0238">DNA-binding</keyword>
<evidence type="ECO:0000256" key="4">
    <source>
        <dbReference type="SAM" id="Coils"/>
    </source>
</evidence>
<dbReference type="InterPro" id="IPR000055">
    <property type="entry name" value="Restrct_endonuc_typeI_TRD"/>
</dbReference>
<proteinExistence type="inferred from homology"/>
<dbReference type="InterPro" id="IPR052021">
    <property type="entry name" value="Type-I_RS_S_subunit"/>
</dbReference>
<evidence type="ECO:0000256" key="2">
    <source>
        <dbReference type="ARBA" id="ARBA00022747"/>
    </source>
</evidence>